<evidence type="ECO:0000313" key="1">
    <source>
        <dbReference type="EMBL" id="KAJ7548427.1"/>
    </source>
</evidence>
<keyword evidence="2" id="KW-1185">Reference proteome</keyword>
<name>A0ACC2D2F2_DIPCM</name>
<dbReference type="EMBL" id="CM055098">
    <property type="protein sequence ID" value="KAJ7548427.1"/>
    <property type="molecule type" value="Genomic_DNA"/>
</dbReference>
<gene>
    <name evidence="1" type="ORF">O6H91_07G011700</name>
</gene>
<proteinExistence type="predicted"/>
<protein>
    <submittedName>
        <fullName evidence="1">Uncharacterized protein</fullName>
    </submittedName>
</protein>
<reference evidence="2" key="1">
    <citation type="journal article" date="2024" name="Proc. Natl. Acad. Sci. U.S.A.">
        <title>Extraordinary preservation of gene collinearity over three hundred million years revealed in homosporous lycophytes.</title>
        <authorList>
            <person name="Li C."/>
            <person name="Wickell D."/>
            <person name="Kuo L.Y."/>
            <person name="Chen X."/>
            <person name="Nie B."/>
            <person name="Liao X."/>
            <person name="Peng D."/>
            <person name="Ji J."/>
            <person name="Jenkins J."/>
            <person name="Williams M."/>
            <person name="Shu S."/>
            <person name="Plott C."/>
            <person name="Barry K."/>
            <person name="Rajasekar S."/>
            <person name="Grimwood J."/>
            <person name="Han X."/>
            <person name="Sun S."/>
            <person name="Hou Z."/>
            <person name="He W."/>
            <person name="Dai G."/>
            <person name="Sun C."/>
            <person name="Schmutz J."/>
            <person name="Leebens-Mack J.H."/>
            <person name="Li F.W."/>
            <person name="Wang L."/>
        </authorList>
    </citation>
    <scope>NUCLEOTIDE SEQUENCE [LARGE SCALE GENOMIC DNA]</scope>
    <source>
        <strain evidence="2">cv. PW_Plant_1</strain>
    </source>
</reference>
<organism evidence="1 2">
    <name type="scientific">Diphasiastrum complanatum</name>
    <name type="common">Issler's clubmoss</name>
    <name type="synonym">Lycopodium complanatum</name>
    <dbReference type="NCBI Taxonomy" id="34168"/>
    <lineage>
        <taxon>Eukaryota</taxon>
        <taxon>Viridiplantae</taxon>
        <taxon>Streptophyta</taxon>
        <taxon>Embryophyta</taxon>
        <taxon>Tracheophyta</taxon>
        <taxon>Lycopodiopsida</taxon>
        <taxon>Lycopodiales</taxon>
        <taxon>Lycopodiaceae</taxon>
        <taxon>Lycopodioideae</taxon>
        <taxon>Diphasiastrum</taxon>
    </lineage>
</organism>
<accession>A0ACC2D2F2</accession>
<sequence>MEGTKCAVCLVQLLRRKEERKTIDGKDFPRKKTLKQVHEGLQWKEKFNQVNAKLLEIQGAKSMLSAEVGRLQHALQCEVGEHIPLSKVLEDGGGWKGRGQQICLLKDKITELKGKIQLSSLEDFQRSKFEAREMIQKQRLESLVADFLVSPPYFL</sequence>
<dbReference type="Proteomes" id="UP001162992">
    <property type="component" value="Chromosome 7"/>
</dbReference>
<evidence type="ECO:0000313" key="2">
    <source>
        <dbReference type="Proteomes" id="UP001162992"/>
    </source>
</evidence>
<comment type="caution">
    <text evidence="1">The sequence shown here is derived from an EMBL/GenBank/DDBJ whole genome shotgun (WGS) entry which is preliminary data.</text>
</comment>